<dbReference type="Proteomes" id="UP001596114">
    <property type="component" value="Unassembled WGS sequence"/>
</dbReference>
<sequence>MRKLPWALLVLAALLAGCGKPVPPGKAAYVGEWHSAAMAMLITQDGSVAYRRVEGGVSKSISGPLQRFDGDDVVVGVGPIKTTFVVSLPPHRDRGVWKMTVDGVELTREK</sequence>
<evidence type="ECO:0000313" key="1">
    <source>
        <dbReference type="EMBL" id="MFC5526820.1"/>
    </source>
</evidence>
<proteinExistence type="predicted"/>
<keyword evidence="2" id="KW-1185">Reference proteome</keyword>
<name>A0ABW0QQ48_9GAMM</name>
<protein>
    <recommendedName>
        <fullName evidence="3">Lipoprotein</fullName>
    </recommendedName>
</protein>
<organism evidence="1 2">
    <name type="scientific">Rhodanobacter ginsengisoli</name>
    <dbReference type="NCBI Taxonomy" id="418646"/>
    <lineage>
        <taxon>Bacteria</taxon>
        <taxon>Pseudomonadati</taxon>
        <taxon>Pseudomonadota</taxon>
        <taxon>Gammaproteobacteria</taxon>
        <taxon>Lysobacterales</taxon>
        <taxon>Rhodanobacteraceae</taxon>
        <taxon>Rhodanobacter</taxon>
    </lineage>
</organism>
<dbReference type="PROSITE" id="PS51257">
    <property type="entry name" value="PROKAR_LIPOPROTEIN"/>
    <property type="match status" value="1"/>
</dbReference>
<dbReference type="EMBL" id="JBHSNF010000003">
    <property type="protein sequence ID" value="MFC5526820.1"/>
    <property type="molecule type" value="Genomic_DNA"/>
</dbReference>
<dbReference type="RefSeq" id="WP_377320897.1">
    <property type="nucleotide sequence ID" value="NZ_JBHSNF010000003.1"/>
</dbReference>
<gene>
    <name evidence="1" type="ORF">ACFPPA_13845</name>
</gene>
<comment type="caution">
    <text evidence="1">The sequence shown here is derived from an EMBL/GenBank/DDBJ whole genome shotgun (WGS) entry which is preliminary data.</text>
</comment>
<evidence type="ECO:0008006" key="3">
    <source>
        <dbReference type="Google" id="ProtNLM"/>
    </source>
</evidence>
<evidence type="ECO:0000313" key="2">
    <source>
        <dbReference type="Proteomes" id="UP001596114"/>
    </source>
</evidence>
<accession>A0ABW0QQ48</accession>
<reference evidence="2" key="1">
    <citation type="journal article" date="2019" name="Int. J. Syst. Evol. Microbiol.">
        <title>The Global Catalogue of Microorganisms (GCM) 10K type strain sequencing project: providing services to taxonomists for standard genome sequencing and annotation.</title>
        <authorList>
            <consortium name="The Broad Institute Genomics Platform"/>
            <consortium name="The Broad Institute Genome Sequencing Center for Infectious Disease"/>
            <person name="Wu L."/>
            <person name="Ma J."/>
        </authorList>
    </citation>
    <scope>NUCLEOTIDE SEQUENCE [LARGE SCALE GENOMIC DNA]</scope>
    <source>
        <strain evidence="2">CGMCC 1.16619</strain>
    </source>
</reference>